<dbReference type="PANTHER" id="PTHR14136:SF17">
    <property type="entry name" value="BTB_POZ DOMAIN-CONTAINING PROTEIN KCTD9"/>
    <property type="match status" value="1"/>
</dbReference>
<sequence length="463" mass="54362">MHRWTPSISPVPMTSLDHNSKFDNQRICLYCWKVFISTLILLVLLSFCIVYSIQKEIFFQQKYQHKQQEQFNQQQQLSFDTYIQDISNILLQITDKNYIDKKFLLHIETKTLMILRNLDINRKKDIILFLYERNLIQNNQLNLYGANLNNVELICPHDFHYFYLPGVLWSNAIFINCHLTFANLNHAYLINARFINSTLRNASLIETKLDKSYFIQTIIMNVNFHGASLIQADFLQADIVQGNNFTNADLYHAKLTNDQLEGKKISIIKHDFYHARFPNGSFGLLNSEENLISNGNAEMECFADQQTTWKTVDHNMILSTAKIENITNDNETINENHWGNCSFIISPKTRIYQEINLHSYSVLIDTNNAAFSFLGFANCHQSYFEINMYHSNDILHASRIYSKPWENMELNKNKSMHAYGEQRYNVSAHTRRIQIYFGIEISEDNFSCYFDNITLTIYQSQIK</sequence>
<evidence type="ECO:0000313" key="5">
    <source>
        <dbReference type="Proteomes" id="UP000663870"/>
    </source>
</evidence>
<feature type="transmembrane region" description="Helical" evidence="1">
    <location>
        <begin position="30"/>
        <end position="53"/>
    </location>
</feature>
<name>A0A814MBR8_9BILA</name>
<keyword evidence="1" id="KW-1133">Transmembrane helix</keyword>
<evidence type="ECO:0008006" key="6">
    <source>
        <dbReference type="Google" id="ProtNLM"/>
    </source>
</evidence>
<comment type="caution">
    <text evidence="2">The sequence shown here is derived from an EMBL/GenBank/DDBJ whole genome shotgun (WGS) entry which is preliminary data.</text>
</comment>
<keyword evidence="1" id="KW-0472">Membrane</keyword>
<dbReference type="EMBL" id="CAJNOH010000568">
    <property type="protein sequence ID" value="CAF1077067.1"/>
    <property type="molecule type" value="Genomic_DNA"/>
</dbReference>
<protein>
    <recommendedName>
        <fullName evidence="6">Pentapeptide repeat-containing protein</fullName>
    </recommendedName>
</protein>
<reference evidence="2" key="1">
    <citation type="submission" date="2021-02" db="EMBL/GenBank/DDBJ databases">
        <authorList>
            <person name="Nowell W R."/>
        </authorList>
    </citation>
    <scope>NUCLEOTIDE SEQUENCE</scope>
</reference>
<dbReference type="InterPro" id="IPR051082">
    <property type="entry name" value="Pentapeptide-BTB/POZ_domain"/>
</dbReference>
<gene>
    <name evidence="3" type="ORF">JXQ802_LOCUS27722</name>
    <name evidence="2" type="ORF">PYM288_LOCUS18472</name>
</gene>
<organism evidence="2 4">
    <name type="scientific">Rotaria sordida</name>
    <dbReference type="NCBI Taxonomy" id="392033"/>
    <lineage>
        <taxon>Eukaryota</taxon>
        <taxon>Metazoa</taxon>
        <taxon>Spiralia</taxon>
        <taxon>Gnathifera</taxon>
        <taxon>Rotifera</taxon>
        <taxon>Eurotatoria</taxon>
        <taxon>Bdelloidea</taxon>
        <taxon>Philodinida</taxon>
        <taxon>Philodinidae</taxon>
        <taxon>Rotaria</taxon>
    </lineage>
</organism>
<dbReference type="Proteomes" id="UP000663870">
    <property type="component" value="Unassembled WGS sequence"/>
</dbReference>
<keyword evidence="1" id="KW-0812">Transmembrane</keyword>
<dbReference type="AlphaFoldDB" id="A0A814MBR8"/>
<dbReference type="PANTHER" id="PTHR14136">
    <property type="entry name" value="BTB_POZ DOMAIN-CONTAINING PROTEIN KCTD9"/>
    <property type="match status" value="1"/>
</dbReference>
<evidence type="ECO:0000313" key="2">
    <source>
        <dbReference type="EMBL" id="CAF1077067.1"/>
    </source>
</evidence>
<dbReference type="Gene3D" id="2.160.20.80">
    <property type="entry name" value="E3 ubiquitin-protein ligase SopA"/>
    <property type="match status" value="1"/>
</dbReference>
<dbReference type="InterPro" id="IPR001646">
    <property type="entry name" value="5peptide_repeat"/>
</dbReference>
<dbReference type="Pfam" id="PF13599">
    <property type="entry name" value="Pentapeptide_4"/>
    <property type="match status" value="1"/>
</dbReference>
<dbReference type="EMBL" id="CAJNOL010001015">
    <property type="protein sequence ID" value="CAF1265675.1"/>
    <property type="molecule type" value="Genomic_DNA"/>
</dbReference>
<evidence type="ECO:0000256" key="1">
    <source>
        <dbReference type="SAM" id="Phobius"/>
    </source>
</evidence>
<keyword evidence="5" id="KW-1185">Reference proteome</keyword>
<dbReference type="Proteomes" id="UP000663854">
    <property type="component" value="Unassembled WGS sequence"/>
</dbReference>
<evidence type="ECO:0000313" key="4">
    <source>
        <dbReference type="Proteomes" id="UP000663854"/>
    </source>
</evidence>
<accession>A0A814MBR8</accession>
<evidence type="ECO:0000313" key="3">
    <source>
        <dbReference type="EMBL" id="CAF1265675.1"/>
    </source>
</evidence>
<proteinExistence type="predicted"/>
<dbReference type="SUPFAM" id="SSF141571">
    <property type="entry name" value="Pentapeptide repeat-like"/>
    <property type="match status" value="1"/>
</dbReference>